<feature type="region of interest" description="Disordered" evidence="7">
    <location>
        <begin position="183"/>
        <end position="224"/>
    </location>
</feature>
<dbReference type="InterPro" id="IPR023090">
    <property type="entry name" value="UPF0702_alpha/beta_dom_sf"/>
</dbReference>
<keyword evidence="11" id="KW-1185">Reference proteome</keyword>
<evidence type="ECO:0000256" key="8">
    <source>
        <dbReference type="SAM" id="Phobius"/>
    </source>
</evidence>
<feature type="compositionally biased region" description="Polar residues" evidence="7">
    <location>
        <begin position="214"/>
        <end position="224"/>
    </location>
</feature>
<dbReference type="RefSeq" id="WP_204204925.1">
    <property type="nucleotide sequence ID" value="NZ_JAFELM010000043.1"/>
</dbReference>
<keyword evidence="6 8" id="KW-0472">Membrane</keyword>
<sequence>MDWSLLWKAVVILLGGTFLLRIAGRKSISQMTLAQVVIMIGIGSLLVQPLVGKNVWATLTVGLVLVTTLVIIEYGQLKFDFLEKFITGRAKILIENGNINVKNLRKIRLTIDQLEMKLRQSNVSNLNDVHFATIEPNGQLGFILKQSKQNASKEDIQYLLNEIKQLREEIREKYPQTKVVYKHSHHEQADVEQTLNQNNNQSQQGLFEEVNAKGHQQTPPEYLQ</sequence>
<organism evidence="10 11">
    <name type="scientific">Bacillus suaedaesalsae</name>
    <dbReference type="NCBI Taxonomy" id="2810349"/>
    <lineage>
        <taxon>Bacteria</taxon>
        <taxon>Bacillati</taxon>
        <taxon>Bacillota</taxon>
        <taxon>Bacilli</taxon>
        <taxon>Bacillales</taxon>
        <taxon>Bacillaceae</taxon>
        <taxon>Bacillus</taxon>
    </lineage>
</organism>
<evidence type="ECO:0000313" key="10">
    <source>
        <dbReference type="EMBL" id="MBM6619463.1"/>
    </source>
</evidence>
<feature type="transmembrane region" description="Helical" evidence="8">
    <location>
        <begin position="56"/>
        <end position="75"/>
    </location>
</feature>
<feature type="domain" description="YetF C-terminal" evidence="9">
    <location>
        <begin position="78"/>
        <end position="161"/>
    </location>
</feature>
<evidence type="ECO:0000256" key="3">
    <source>
        <dbReference type="ARBA" id="ARBA00022475"/>
    </source>
</evidence>
<dbReference type="Gene3D" id="3.30.240.20">
    <property type="entry name" value="bsu07140 like domains"/>
    <property type="match status" value="1"/>
</dbReference>
<evidence type="ECO:0000256" key="6">
    <source>
        <dbReference type="ARBA" id="ARBA00023136"/>
    </source>
</evidence>
<evidence type="ECO:0000256" key="1">
    <source>
        <dbReference type="ARBA" id="ARBA00004651"/>
    </source>
</evidence>
<comment type="subcellular location">
    <subcellularLocation>
        <location evidence="1">Cell membrane</location>
        <topology evidence="1">Multi-pass membrane protein</topology>
    </subcellularLocation>
</comment>
<dbReference type="PANTHER" id="PTHR34582">
    <property type="entry name" value="UPF0702 TRANSMEMBRANE PROTEIN YCAP"/>
    <property type="match status" value="1"/>
</dbReference>
<dbReference type="Proteomes" id="UP001518925">
    <property type="component" value="Unassembled WGS sequence"/>
</dbReference>
<dbReference type="Pfam" id="PF04239">
    <property type="entry name" value="DUF421"/>
    <property type="match status" value="1"/>
</dbReference>
<evidence type="ECO:0000256" key="4">
    <source>
        <dbReference type="ARBA" id="ARBA00022692"/>
    </source>
</evidence>
<dbReference type="InterPro" id="IPR007353">
    <property type="entry name" value="DUF421"/>
</dbReference>
<keyword evidence="4 8" id="KW-0812">Transmembrane</keyword>
<name>A0ABS2DLW4_9BACI</name>
<keyword evidence="3" id="KW-1003">Cell membrane</keyword>
<feature type="transmembrane region" description="Helical" evidence="8">
    <location>
        <begin position="6"/>
        <end position="24"/>
    </location>
</feature>
<keyword evidence="5 8" id="KW-1133">Transmembrane helix</keyword>
<feature type="transmembrane region" description="Helical" evidence="8">
    <location>
        <begin position="31"/>
        <end position="50"/>
    </location>
</feature>
<evidence type="ECO:0000256" key="2">
    <source>
        <dbReference type="ARBA" id="ARBA00006448"/>
    </source>
</evidence>
<comment type="similarity">
    <text evidence="2">Belongs to the UPF0702 family.</text>
</comment>
<evidence type="ECO:0000259" key="9">
    <source>
        <dbReference type="Pfam" id="PF04239"/>
    </source>
</evidence>
<proteinExistence type="inferred from homology"/>
<evidence type="ECO:0000256" key="7">
    <source>
        <dbReference type="SAM" id="MobiDB-lite"/>
    </source>
</evidence>
<dbReference type="EMBL" id="JAFELM010000043">
    <property type="protein sequence ID" value="MBM6619463.1"/>
    <property type="molecule type" value="Genomic_DNA"/>
</dbReference>
<reference evidence="10 11" key="1">
    <citation type="submission" date="2021-02" db="EMBL/GenBank/DDBJ databases">
        <title>Bacillus sp. RD4P76, an endophyte from a halophyte.</title>
        <authorList>
            <person name="Sun J.-Q."/>
        </authorList>
    </citation>
    <scope>NUCLEOTIDE SEQUENCE [LARGE SCALE GENOMIC DNA]</scope>
    <source>
        <strain evidence="10 11">RD4P76</strain>
    </source>
</reference>
<gene>
    <name evidence="10" type="ORF">JR050_17515</name>
</gene>
<dbReference type="PANTHER" id="PTHR34582:SF2">
    <property type="entry name" value="UPF0702 TRANSMEMBRANE PROTEIN YDFR"/>
    <property type="match status" value="1"/>
</dbReference>
<evidence type="ECO:0000256" key="5">
    <source>
        <dbReference type="ARBA" id="ARBA00022989"/>
    </source>
</evidence>
<protein>
    <submittedName>
        <fullName evidence="10">DUF421 domain-containing protein</fullName>
    </submittedName>
</protein>
<evidence type="ECO:0000313" key="11">
    <source>
        <dbReference type="Proteomes" id="UP001518925"/>
    </source>
</evidence>
<accession>A0ABS2DLW4</accession>
<comment type="caution">
    <text evidence="10">The sequence shown here is derived from an EMBL/GenBank/DDBJ whole genome shotgun (WGS) entry which is preliminary data.</text>
</comment>